<evidence type="ECO:0000256" key="7">
    <source>
        <dbReference type="ARBA" id="ARBA00022840"/>
    </source>
</evidence>
<dbReference type="PANTHER" id="PTHR12358:SF106">
    <property type="entry name" value="LIPID KINASE YEGS"/>
    <property type="match status" value="1"/>
</dbReference>
<keyword evidence="11" id="KW-1208">Phospholipid metabolism</keyword>
<evidence type="ECO:0000256" key="3">
    <source>
        <dbReference type="ARBA" id="ARBA00022679"/>
    </source>
</evidence>
<comment type="caution">
    <text evidence="13">The sequence shown here is derived from an EMBL/GenBank/DDBJ whole genome shotgun (WGS) entry which is preliminary data.</text>
</comment>
<dbReference type="PANTHER" id="PTHR12358">
    <property type="entry name" value="SPHINGOSINE KINASE"/>
    <property type="match status" value="1"/>
</dbReference>
<name>B4D2P1_9BACT</name>
<feature type="domain" description="DAGKc" evidence="12">
    <location>
        <begin position="1"/>
        <end position="93"/>
    </location>
</feature>
<evidence type="ECO:0000256" key="2">
    <source>
        <dbReference type="ARBA" id="ARBA00022516"/>
    </source>
</evidence>
<keyword evidence="14" id="KW-1185">Reference proteome</keyword>
<dbReference type="Gene3D" id="3.40.50.10330">
    <property type="entry name" value="Probable inorganic polyphosphate/atp-NAD kinase, domain 1"/>
    <property type="match status" value="1"/>
</dbReference>
<dbReference type="Gene3D" id="2.60.200.40">
    <property type="match status" value="1"/>
</dbReference>
<dbReference type="InterPro" id="IPR016064">
    <property type="entry name" value="NAD/diacylglycerol_kinase_sf"/>
</dbReference>
<dbReference type="STRING" id="497964.CfE428DRAFT_3166"/>
<keyword evidence="3" id="KW-0808">Transferase</keyword>
<protein>
    <submittedName>
        <fullName evidence="13">Diacylglycerol kinase catalytic region</fullName>
    </submittedName>
</protein>
<organism evidence="13 14">
    <name type="scientific">Chthoniobacter flavus Ellin428</name>
    <dbReference type="NCBI Taxonomy" id="497964"/>
    <lineage>
        <taxon>Bacteria</taxon>
        <taxon>Pseudomonadati</taxon>
        <taxon>Verrucomicrobiota</taxon>
        <taxon>Spartobacteria</taxon>
        <taxon>Chthoniobacterales</taxon>
        <taxon>Chthoniobacteraceae</taxon>
        <taxon>Chthoniobacter</taxon>
    </lineage>
</organism>
<dbReference type="GO" id="GO:0005524">
    <property type="term" value="F:ATP binding"/>
    <property type="evidence" value="ECO:0007669"/>
    <property type="project" value="UniProtKB-KW"/>
</dbReference>
<gene>
    <name evidence="13" type="ORF">CfE428DRAFT_3166</name>
</gene>
<keyword evidence="7" id="KW-0067">ATP-binding</keyword>
<keyword evidence="2" id="KW-0444">Lipid biosynthesis</keyword>
<evidence type="ECO:0000313" key="14">
    <source>
        <dbReference type="Proteomes" id="UP000005824"/>
    </source>
</evidence>
<dbReference type="InterPro" id="IPR017438">
    <property type="entry name" value="ATP-NAD_kinase_N"/>
</dbReference>
<evidence type="ECO:0000256" key="6">
    <source>
        <dbReference type="ARBA" id="ARBA00022777"/>
    </source>
</evidence>
<keyword evidence="9" id="KW-0443">Lipid metabolism</keyword>
<dbReference type="FunCoup" id="B4D2P1">
    <property type="interactions" value="391"/>
</dbReference>
<dbReference type="InterPro" id="IPR050187">
    <property type="entry name" value="Lipid_Phosphate_FormReg"/>
</dbReference>
<dbReference type="GO" id="GO:0008654">
    <property type="term" value="P:phospholipid biosynthetic process"/>
    <property type="evidence" value="ECO:0007669"/>
    <property type="project" value="UniProtKB-KW"/>
</dbReference>
<sequence length="257" mass="27541">MRATAAPGDARAVAEAAVKEGFATIVAAGGDGTVNEVVNGIVGSDVSLGILPVGTMNVFAAELGLPGDLDEAWAIIQAGRTRRVDLLRANQQYFVQLAGVGLDAQVVQATSWNFKKNFGPLSYLISAAQIAAQKPPRLYVEADDQVREGSFVLIGNGRYYGGPLAFFKEARIDDGKLDVLIFKNLAYLDIARYVTNVFIGKHTGLPDVEYFQTKKASVRSDEDVPVEVDGEVVGALPVTFRISSRKLKVVVPVGRDN</sequence>
<evidence type="ECO:0000256" key="8">
    <source>
        <dbReference type="ARBA" id="ARBA00022842"/>
    </source>
</evidence>
<evidence type="ECO:0000256" key="5">
    <source>
        <dbReference type="ARBA" id="ARBA00022741"/>
    </source>
</evidence>
<dbReference type="eggNOG" id="COG1597">
    <property type="taxonomic scope" value="Bacteria"/>
</dbReference>
<dbReference type="SUPFAM" id="SSF111331">
    <property type="entry name" value="NAD kinase/diacylglycerol kinase-like"/>
    <property type="match status" value="1"/>
</dbReference>
<proteinExistence type="predicted"/>
<dbReference type="InterPro" id="IPR001206">
    <property type="entry name" value="Diacylglycerol_kinase_cat_dom"/>
</dbReference>
<dbReference type="GO" id="GO:0016301">
    <property type="term" value="F:kinase activity"/>
    <property type="evidence" value="ECO:0007669"/>
    <property type="project" value="UniProtKB-KW"/>
</dbReference>
<evidence type="ECO:0000256" key="1">
    <source>
        <dbReference type="ARBA" id="ARBA00001946"/>
    </source>
</evidence>
<dbReference type="Pfam" id="PF00781">
    <property type="entry name" value="DAGK_cat"/>
    <property type="match status" value="1"/>
</dbReference>
<reference evidence="13 14" key="1">
    <citation type="journal article" date="2011" name="J. Bacteriol.">
        <title>Genome sequence of Chthoniobacter flavus Ellin428, an aerobic heterotrophic soil bacterium.</title>
        <authorList>
            <person name="Kant R."/>
            <person name="van Passel M.W."/>
            <person name="Palva A."/>
            <person name="Lucas S."/>
            <person name="Lapidus A."/>
            <person name="Glavina Del Rio T."/>
            <person name="Dalin E."/>
            <person name="Tice H."/>
            <person name="Bruce D."/>
            <person name="Goodwin L."/>
            <person name="Pitluck S."/>
            <person name="Larimer F.W."/>
            <person name="Land M.L."/>
            <person name="Hauser L."/>
            <person name="Sangwan P."/>
            <person name="de Vos W.M."/>
            <person name="Janssen P.H."/>
            <person name="Smidt H."/>
        </authorList>
    </citation>
    <scope>NUCLEOTIDE SEQUENCE [LARGE SCALE GENOMIC DNA]</scope>
    <source>
        <strain evidence="13 14">Ellin428</strain>
    </source>
</reference>
<dbReference type="GO" id="GO:0005886">
    <property type="term" value="C:plasma membrane"/>
    <property type="evidence" value="ECO:0007669"/>
    <property type="project" value="TreeGrafter"/>
</dbReference>
<evidence type="ECO:0000256" key="4">
    <source>
        <dbReference type="ARBA" id="ARBA00022723"/>
    </source>
</evidence>
<dbReference type="PROSITE" id="PS50146">
    <property type="entry name" value="DAGK"/>
    <property type="match status" value="1"/>
</dbReference>
<dbReference type="InterPro" id="IPR005218">
    <property type="entry name" value="Diacylglycerol/lipid_kinase"/>
</dbReference>
<keyword evidence="5" id="KW-0547">Nucleotide-binding</keyword>
<keyword evidence="6 13" id="KW-0418">Kinase</keyword>
<dbReference type="Proteomes" id="UP000005824">
    <property type="component" value="Unassembled WGS sequence"/>
</dbReference>
<dbReference type="InterPro" id="IPR045540">
    <property type="entry name" value="YegS/DAGK_C"/>
</dbReference>
<dbReference type="EMBL" id="ABVL01000008">
    <property type="protein sequence ID" value="EDY19481.1"/>
    <property type="molecule type" value="Genomic_DNA"/>
</dbReference>
<accession>B4D2P1</accession>
<keyword evidence="8" id="KW-0460">Magnesium</keyword>
<dbReference type="AlphaFoldDB" id="B4D2P1"/>
<dbReference type="Pfam" id="PF19279">
    <property type="entry name" value="YegS_C"/>
    <property type="match status" value="1"/>
</dbReference>
<evidence type="ECO:0000313" key="13">
    <source>
        <dbReference type="EMBL" id="EDY19481.1"/>
    </source>
</evidence>
<keyword evidence="10" id="KW-0594">Phospholipid biosynthesis</keyword>
<keyword evidence="4" id="KW-0479">Metal-binding</keyword>
<dbReference type="InParanoid" id="B4D2P1"/>
<evidence type="ECO:0000259" key="12">
    <source>
        <dbReference type="PROSITE" id="PS50146"/>
    </source>
</evidence>
<evidence type="ECO:0000256" key="9">
    <source>
        <dbReference type="ARBA" id="ARBA00023098"/>
    </source>
</evidence>
<evidence type="ECO:0000256" key="10">
    <source>
        <dbReference type="ARBA" id="ARBA00023209"/>
    </source>
</evidence>
<comment type="cofactor">
    <cofactor evidence="1">
        <name>Mg(2+)</name>
        <dbReference type="ChEBI" id="CHEBI:18420"/>
    </cofactor>
</comment>
<dbReference type="GO" id="GO:0046872">
    <property type="term" value="F:metal ion binding"/>
    <property type="evidence" value="ECO:0007669"/>
    <property type="project" value="UniProtKB-KW"/>
</dbReference>
<evidence type="ECO:0000256" key="11">
    <source>
        <dbReference type="ARBA" id="ARBA00023264"/>
    </source>
</evidence>
<dbReference type="NCBIfam" id="TIGR00147">
    <property type="entry name" value="YegS/Rv2252/BmrU family lipid kinase"/>
    <property type="match status" value="1"/>
</dbReference>